<reference evidence="3" key="1">
    <citation type="submission" date="2016-11" db="EMBL/GenBank/DDBJ databases">
        <authorList>
            <person name="Varghese N."/>
            <person name="Submissions S."/>
        </authorList>
    </citation>
    <scope>NUCLEOTIDE SEQUENCE [LARGE SCALE GENOMIC DNA]</scope>
    <source>
        <strain evidence="3">DSM 29327</strain>
    </source>
</reference>
<evidence type="ECO:0000313" key="3">
    <source>
        <dbReference type="Proteomes" id="UP000184191"/>
    </source>
</evidence>
<proteinExistence type="predicted"/>
<name>A0A1M7CB41_9RHOB</name>
<keyword evidence="1" id="KW-1133">Transmembrane helix</keyword>
<dbReference type="OrthoDB" id="6865449at2"/>
<protein>
    <recommendedName>
        <fullName evidence="4">Pentapeptide repeat-containing protein</fullName>
    </recommendedName>
</protein>
<dbReference type="EMBL" id="FRBN01000024">
    <property type="protein sequence ID" value="SHL64410.1"/>
    <property type="molecule type" value="Genomic_DNA"/>
</dbReference>
<feature type="transmembrane region" description="Helical" evidence="1">
    <location>
        <begin position="316"/>
        <end position="338"/>
    </location>
</feature>
<gene>
    <name evidence="2" type="ORF">SAMN05444414_12421</name>
</gene>
<sequence length="448" mass="49529">MLDFEGCTTRLNLALHHCFFRDGLVFRDAELGGLYLTGSRAEQRVDLHRLTTKTDVHLRGGFHATGLVNLGGARIGGQLSCSGGRFDGTGGTAINCNAARIRAGVFLKYGFHASRRVNFRGARIDGTFEVLVATLEGGIDLGSSQIKGRFFWQNIQGLVPVVDLTEAQVRVLVDDLPSWDKVTELHLSGFTYERIQSGMGIADRLEWLDGKRERKLPTEMHEKLRAQPWLATGSGFDPQPYTQLARVLEDQGNRGGAARVREVRESKLRVAEQSRAFGRVDGTFRAAFGSIPAMLRRLWDFMFRWMFGYGHQPARALVWVTGIWLLAFLLYSSVYAAGQMAPNSDVILTSADWLEIAKAYKAGDEMPMHAWLNTPAARDYETFSAGLYALDLFLPLDALGQEAAWAPSLERGALGVLGYWMRMPIQLAGWVITAVGAAVLTGLVGRKE</sequence>
<feature type="transmembrane region" description="Helical" evidence="1">
    <location>
        <begin position="427"/>
        <end position="445"/>
    </location>
</feature>
<dbReference type="Proteomes" id="UP000184191">
    <property type="component" value="Unassembled WGS sequence"/>
</dbReference>
<dbReference type="STRING" id="1054996.SAMN05444414_12421"/>
<keyword evidence="1" id="KW-0812">Transmembrane</keyword>
<evidence type="ECO:0008006" key="4">
    <source>
        <dbReference type="Google" id="ProtNLM"/>
    </source>
</evidence>
<accession>A0A1M7CB41</accession>
<keyword evidence="3" id="KW-1185">Reference proteome</keyword>
<organism evidence="2 3">
    <name type="scientific">Roseovarius marisflavi</name>
    <dbReference type="NCBI Taxonomy" id="1054996"/>
    <lineage>
        <taxon>Bacteria</taxon>
        <taxon>Pseudomonadati</taxon>
        <taxon>Pseudomonadota</taxon>
        <taxon>Alphaproteobacteria</taxon>
        <taxon>Rhodobacterales</taxon>
        <taxon>Roseobacteraceae</taxon>
        <taxon>Roseovarius</taxon>
    </lineage>
</organism>
<evidence type="ECO:0000313" key="2">
    <source>
        <dbReference type="EMBL" id="SHL64410.1"/>
    </source>
</evidence>
<keyword evidence="1" id="KW-0472">Membrane</keyword>
<evidence type="ECO:0000256" key="1">
    <source>
        <dbReference type="SAM" id="Phobius"/>
    </source>
</evidence>
<dbReference type="AlphaFoldDB" id="A0A1M7CB41"/>